<dbReference type="InterPro" id="IPR046582">
    <property type="entry name" value="DUF6630"/>
</dbReference>
<protein>
    <recommendedName>
        <fullName evidence="1">DUF6630 domain-containing protein</fullName>
    </recommendedName>
</protein>
<name>A0ABN4TSY2_9BURK</name>
<feature type="domain" description="DUF6630" evidence="1">
    <location>
        <begin position="14"/>
        <end position="162"/>
    </location>
</feature>
<dbReference type="Pfam" id="PF20335">
    <property type="entry name" value="DUF6630"/>
    <property type="match status" value="1"/>
</dbReference>
<organism evidence="2 3">
    <name type="scientific">Cupriavidus malaysiensis</name>
    <dbReference type="NCBI Taxonomy" id="367825"/>
    <lineage>
        <taxon>Bacteria</taxon>
        <taxon>Pseudomonadati</taxon>
        <taxon>Pseudomonadota</taxon>
        <taxon>Betaproteobacteria</taxon>
        <taxon>Burkholderiales</taxon>
        <taxon>Burkholderiaceae</taxon>
        <taxon>Cupriavidus</taxon>
    </lineage>
</organism>
<evidence type="ECO:0000259" key="1">
    <source>
        <dbReference type="Pfam" id="PF20335"/>
    </source>
</evidence>
<gene>
    <name evidence="2" type="ORF">BKK80_32855</name>
</gene>
<evidence type="ECO:0000313" key="3">
    <source>
        <dbReference type="Proteomes" id="UP000177515"/>
    </source>
</evidence>
<keyword evidence="3" id="KW-1185">Reference proteome</keyword>
<proteinExistence type="predicted"/>
<dbReference type="Proteomes" id="UP000177515">
    <property type="component" value="Chromosome 2"/>
</dbReference>
<accession>A0ABN4TSY2</accession>
<dbReference type="RefSeq" id="WP_071039002.1">
    <property type="nucleotide sequence ID" value="NZ_CP017755.1"/>
</dbReference>
<sequence>MPLDDDHDDLRFTLERLLALINLDDPAVCADQLATLETRLDDDPDATEGEALAALIKEVIDWESGFCVGADDTAGFVGCIGHLCARLDFEPDWGVEDPEDPALLEDNSVPELMELVHAQLRVAGYTLWAWDTGGDAYAGWITRSEDDPEMLDVAHRLGLHVHSADRAG</sequence>
<dbReference type="EMBL" id="CP017755">
    <property type="protein sequence ID" value="AOZ10377.1"/>
    <property type="molecule type" value="Genomic_DNA"/>
</dbReference>
<evidence type="ECO:0000313" key="2">
    <source>
        <dbReference type="EMBL" id="AOZ10377.1"/>
    </source>
</evidence>
<reference evidence="2 3" key="1">
    <citation type="submission" date="2016-10" db="EMBL/GenBank/DDBJ databases">
        <title>Complete genome sequences of three Cupriavidus strains isolated from various Malaysian environments.</title>
        <authorList>
            <person name="Abdullah A.A.-A."/>
            <person name="Shafie N.A.H."/>
            <person name="Lau N.S."/>
        </authorList>
    </citation>
    <scope>NUCLEOTIDE SEQUENCE [LARGE SCALE GENOMIC DNA]</scope>
    <source>
        <strain evidence="2 3">USMAA1020</strain>
    </source>
</reference>